<comment type="similarity">
    <text evidence="1">Belongs to the iron-containing alcohol dehydrogenase family.</text>
</comment>
<dbReference type="EMBL" id="QMAP01000012">
    <property type="protein sequence ID" value="RXI45716.1"/>
    <property type="molecule type" value="Genomic_DNA"/>
</dbReference>
<dbReference type="Pfam" id="PF00465">
    <property type="entry name" value="Fe-ADH"/>
    <property type="match status" value="1"/>
</dbReference>
<feature type="domain" description="Alcohol dehydrogenase iron-type/glycerol dehydrogenase GldA" evidence="4">
    <location>
        <begin position="8"/>
        <end position="174"/>
    </location>
</feature>
<dbReference type="Gene3D" id="3.40.50.1970">
    <property type="match status" value="1"/>
</dbReference>
<accession>A0A4Q0VB39</accession>
<dbReference type="Pfam" id="PF25137">
    <property type="entry name" value="ADH_Fe_C"/>
    <property type="match status" value="1"/>
</dbReference>
<dbReference type="Proteomes" id="UP000290273">
    <property type="component" value="Unassembled WGS sequence"/>
</dbReference>
<reference evidence="8 9" key="1">
    <citation type="submission" date="2018-06" db="EMBL/GenBank/DDBJ databases">
        <title>Genome conservation of Clostridium tetani.</title>
        <authorList>
            <person name="Bruggemann H."/>
            <person name="Popoff M.R."/>
        </authorList>
    </citation>
    <scope>NUCLEOTIDE SEQUENCE [LARGE SCALE GENOMIC DNA]</scope>
    <source>
        <strain evidence="6 9">2017.061</strain>
        <strain evidence="7 8">63.05</strain>
    </source>
</reference>
<proteinExistence type="inferred from homology"/>
<protein>
    <submittedName>
        <fullName evidence="6">Iron-containing alcohol dehydrogenase</fullName>
    </submittedName>
</protein>
<evidence type="ECO:0000256" key="2">
    <source>
        <dbReference type="ARBA" id="ARBA00023002"/>
    </source>
</evidence>
<dbReference type="PANTHER" id="PTHR11496">
    <property type="entry name" value="ALCOHOL DEHYDROGENASE"/>
    <property type="match status" value="1"/>
</dbReference>
<evidence type="ECO:0000313" key="9">
    <source>
        <dbReference type="Proteomes" id="UP000290921"/>
    </source>
</evidence>
<dbReference type="Proteomes" id="UP000290921">
    <property type="component" value="Unassembled WGS sequence"/>
</dbReference>
<dbReference type="SUPFAM" id="SSF56796">
    <property type="entry name" value="Dehydroquinate synthase-like"/>
    <property type="match status" value="1"/>
</dbReference>
<dbReference type="FunFam" id="1.20.1090.10:FF:000001">
    <property type="entry name" value="Aldehyde-alcohol dehydrogenase"/>
    <property type="match status" value="1"/>
</dbReference>
<dbReference type="PROSITE" id="PS00913">
    <property type="entry name" value="ADH_IRON_1"/>
    <property type="match status" value="1"/>
</dbReference>
<name>A0A4Q0VB39_CLOTA</name>
<dbReference type="CDD" id="cd08194">
    <property type="entry name" value="Fe-ADH-like"/>
    <property type="match status" value="1"/>
</dbReference>
<dbReference type="InterPro" id="IPR018211">
    <property type="entry name" value="ADH_Fe_CS"/>
</dbReference>
<dbReference type="GO" id="GO:0046872">
    <property type="term" value="F:metal ion binding"/>
    <property type="evidence" value="ECO:0007669"/>
    <property type="project" value="InterPro"/>
</dbReference>
<evidence type="ECO:0000313" key="8">
    <source>
        <dbReference type="Proteomes" id="UP000290273"/>
    </source>
</evidence>
<evidence type="ECO:0000256" key="1">
    <source>
        <dbReference type="ARBA" id="ARBA00007358"/>
    </source>
</evidence>
<dbReference type="RefSeq" id="WP_023437346.1">
    <property type="nucleotide sequence ID" value="NZ_AP026806.1"/>
</dbReference>
<dbReference type="InterPro" id="IPR001670">
    <property type="entry name" value="ADH_Fe/GldA"/>
</dbReference>
<organism evidence="6 9">
    <name type="scientific">Clostridium tetani</name>
    <dbReference type="NCBI Taxonomy" id="1513"/>
    <lineage>
        <taxon>Bacteria</taxon>
        <taxon>Bacillati</taxon>
        <taxon>Bacillota</taxon>
        <taxon>Clostridia</taxon>
        <taxon>Eubacteriales</taxon>
        <taxon>Clostridiaceae</taxon>
        <taxon>Clostridium</taxon>
    </lineage>
</organism>
<evidence type="ECO:0000259" key="5">
    <source>
        <dbReference type="Pfam" id="PF25137"/>
    </source>
</evidence>
<dbReference type="GO" id="GO:0004022">
    <property type="term" value="F:alcohol dehydrogenase (NAD+) activity"/>
    <property type="evidence" value="ECO:0007669"/>
    <property type="project" value="TreeGrafter"/>
</dbReference>
<dbReference type="InterPro" id="IPR056798">
    <property type="entry name" value="ADH_Fe_C"/>
</dbReference>
<keyword evidence="2" id="KW-0560">Oxidoreductase</keyword>
<dbReference type="InterPro" id="IPR039697">
    <property type="entry name" value="Alcohol_dehydrogenase_Fe"/>
</dbReference>
<evidence type="ECO:0000313" key="6">
    <source>
        <dbReference type="EMBL" id="RXI45716.1"/>
    </source>
</evidence>
<comment type="caution">
    <text evidence="6">The sequence shown here is derived from an EMBL/GenBank/DDBJ whole genome shotgun (WGS) entry which is preliminary data.</text>
</comment>
<gene>
    <name evidence="6" type="ORF">DP130_11730</name>
    <name evidence="7" type="ORF">DP131_04460</name>
</gene>
<dbReference type="AlphaFoldDB" id="A0A4Q0VB39"/>
<dbReference type="PANTHER" id="PTHR11496:SF102">
    <property type="entry name" value="ALCOHOL DEHYDROGENASE 4"/>
    <property type="match status" value="1"/>
</dbReference>
<evidence type="ECO:0000313" key="7">
    <source>
        <dbReference type="EMBL" id="RXI57546.1"/>
    </source>
</evidence>
<keyword evidence="3" id="KW-0520">NAD</keyword>
<dbReference type="EMBL" id="QMAU01000020">
    <property type="protein sequence ID" value="RXI57546.1"/>
    <property type="molecule type" value="Genomic_DNA"/>
</dbReference>
<evidence type="ECO:0000259" key="4">
    <source>
        <dbReference type="Pfam" id="PF00465"/>
    </source>
</evidence>
<dbReference type="FunFam" id="3.40.50.1970:FF:000003">
    <property type="entry name" value="Alcohol dehydrogenase, iron-containing"/>
    <property type="match status" value="1"/>
</dbReference>
<evidence type="ECO:0000256" key="3">
    <source>
        <dbReference type="ARBA" id="ARBA00023027"/>
    </source>
</evidence>
<sequence length="384" mass="41724">MAYKINIPGNIIYGKNALKESSKNIKELGGKALIVTDKIMVEIGNVKKVSEVLDDIGIKYEIYDGINSEPTDVMVDKGIEIYNNSHCDFLIAIGGGSPIDTSKAIGAMVTNLGNINDYMGKIIENAPPSIVAIPTTAGTGSEATEFTIISNTKDNIKMLLKGKSLIPTLAIVDPQFSITVPQNITAATGIDALTHAIESYTSKHANSFSDTFALSAVKRIFNNLIKAYKDGKNFEARNEMALGALEAGIAFNNSSVTIVHGMSRPIGALFKVPHGLSNAVLLPKCLEFAIQGQEKRFADIAKAIEICKEETSDKEAAEKLVKEIESLCKDINIPTLEECGIEKNEFYEEINKMAEDALNSGSPANTRRQPTKEDIVNIYRQLYI</sequence>
<dbReference type="Gene3D" id="1.20.1090.10">
    <property type="entry name" value="Dehydroquinate synthase-like - alpha domain"/>
    <property type="match status" value="1"/>
</dbReference>
<feature type="domain" description="Fe-containing alcohol dehydrogenase-like C-terminal" evidence="5">
    <location>
        <begin position="185"/>
        <end position="383"/>
    </location>
</feature>